<sequence length="109" mass="12779">MCCFFEFFTITTIYSYFLFIGYISNVHSSDKMTFAQKLLTIPQYLMLNLCLLVMITFFNAGILRATCGLMAFRFISRIRVCFEILMPVLSFRIPRIMFAVAKVFLLTMF</sequence>
<feature type="transmembrane region" description="Helical" evidence="1">
    <location>
        <begin position="44"/>
        <end position="63"/>
    </location>
</feature>
<feature type="transmembrane region" description="Helical" evidence="1">
    <location>
        <begin position="84"/>
        <end position="105"/>
    </location>
</feature>
<accession>A0A0R0LXP0</accession>
<keyword evidence="1" id="KW-0472">Membrane</keyword>
<evidence type="ECO:0000313" key="2">
    <source>
        <dbReference type="EMBL" id="KRH92190.1"/>
    </source>
</evidence>
<reference evidence="2 3" key="1">
    <citation type="submission" date="2015-07" db="EMBL/GenBank/DDBJ databases">
        <title>The genome of Pseudoloma neurophilia, a relevant intracellular parasite of the zebrafish.</title>
        <authorList>
            <person name="Ndikumana S."/>
            <person name="Pelin A."/>
            <person name="Sanders J."/>
            <person name="Corradi N."/>
        </authorList>
    </citation>
    <scope>NUCLEOTIDE SEQUENCE [LARGE SCALE GENOMIC DNA]</scope>
    <source>
        <strain evidence="2 3">MK1</strain>
    </source>
</reference>
<dbReference type="AlphaFoldDB" id="A0A0R0LXP0"/>
<evidence type="ECO:0000256" key="1">
    <source>
        <dbReference type="SAM" id="Phobius"/>
    </source>
</evidence>
<gene>
    <name evidence="2" type="ORF">M153_10090000610</name>
</gene>
<name>A0A0R0LXP0_9MICR</name>
<dbReference type="VEuPathDB" id="MicrosporidiaDB:M153_10090000610"/>
<dbReference type="Proteomes" id="UP000051530">
    <property type="component" value="Unassembled WGS sequence"/>
</dbReference>
<feature type="transmembrane region" description="Helical" evidence="1">
    <location>
        <begin position="7"/>
        <end position="24"/>
    </location>
</feature>
<proteinExistence type="predicted"/>
<protein>
    <submittedName>
        <fullName evidence="2">Uncharacterized protein</fullName>
    </submittedName>
</protein>
<keyword evidence="1" id="KW-1133">Transmembrane helix</keyword>
<comment type="caution">
    <text evidence="2">The sequence shown here is derived from an EMBL/GenBank/DDBJ whole genome shotgun (WGS) entry which is preliminary data.</text>
</comment>
<organism evidence="2 3">
    <name type="scientific">Pseudoloma neurophilia</name>
    <dbReference type="NCBI Taxonomy" id="146866"/>
    <lineage>
        <taxon>Eukaryota</taxon>
        <taxon>Fungi</taxon>
        <taxon>Fungi incertae sedis</taxon>
        <taxon>Microsporidia</taxon>
        <taxon>Pseudoloma</taxon>
    </lineage>
</organism>
<evidence type="ECO:0000313" key="3">
    <source>
        <dbReference type="Proteomes" id="UP000051530"/>
    </source>
</evidence>
<dbReference type="EMBL" id="LGUB01001128">
    <property type="protein sequence ID" value="KRH92190.1"/>
    <property type="molecule type" value="Genomic_DNA"/>
</dbReference>
<keyword evidence="1" id="KW-0812">Transmembrane</keyword>
<keyword evidence="3" id="KW-1185">Reference proteome</keyword>